<dbReference type="AlphaFoldDB" id="A0A545ULU8"/>
<protein>
    <submittedName>
        <fullName evidence="2">Uncharacterized protein</fullName>
    </submittedName>
</protein>
<sequence>MSWYNLPYSAPLLPPLPFFSSISILFSPFPNVIVGKKCKYRHSLRCRVRVRCGSRMPLRLPPPPRRPVKRAEVARGEGLAMINPPLINQPTIPRMIHSGILPVLSMHIKLTSQVIPHSKSSNPVPVTPMKKKNESWWRIETARPKVVVVHLRRSRFWSQSRY</sequence>
<proteinExistence type="predicted"/>
<evidence type="ECO:0000313" key="3">
    <source>
        <dbReference type="Proteomes" id="UP000315783"/>
    </source>
</evidence>
<dbReference type="Proteomes" id="UP000315783">
    <property type="component" value="Unassembled WGS sequence"/>
</dbReference>
<keyword evidence="3" id="KW-1185">Reference proteome</keyword>
<keyword evidence="1" id="KW-0472">Membrane</keyword>
<accession>A0A545ULU8</accession>
<evidence type="ECO:0000313" key="2">
    <source>
        <dbReference type="EMBL" id="TQV90430.1"/>
    </source>
</evidence>
<name>A0A545ULU8_9HYPO</name>
<keyword evidence="1" id="KW-0812">Transmembrane</keyword>
<reference evidence="2 3" key="1">
    <citation type="journal article" date="2019" name="Appl. Microbiol. Biotechnol.">
        <title>Genome sequence of Isaria javanica and comparative genome analysis insights into family S53 peptidase evolution in fungal entomopathogens.</title>
        <authorList>
            <person name="Lin R."/>
            <person name="Zhang X."/>
            <person name="Xin B."/>
            <person name="Zou M."/>
            <person name="Gao Y."/>
            <person name="Qin F."/>
            <person name="Hu Q."/>
            <person name="Xie B."/>
            <person name="Cheng X."/>
        </authorList>
    </citation>
    <scope>NUCLEOTIDE SEQUENCE [LARGE SCALE GENOMIC DNA]</scope>
    <source>
        <strain evidence="2 3">IJ1G</strain>
    </source>
</reference>
<dbReference type="EMBL" id="SPUK01000027">
    <property type="protein sequence ID" value="TQV90430.1"/>
    <property type="molecule type" value="Genomic_DNA"/>
</dbReference>
<organism evidence="2 3">
    <name type="scientific">Cordyceps javanica</name>
    <dbReference type="NCBI Taxonomy" id="43265"/>
    <lineage>
        <taxon>Eukaryota</taxon>
        <taxon>Fungi</taxon>
        <taxon>Dikarya</taxon>
        <taxon>Ascomycota</taxon>
        <taxon>Pezizomycotina</taxon>
        <taxon>Sordariomycetes</taxon>
        <taxon>Hypocreomycetidae</taxon>
        <taxon>Hypocreales</taxon>
        <taxon>Cordycipitaceae</taxon>
        <taxon>Cordyceps</taxon>
    </lineage>
</organism>
<comment type="caution">
    <text evidence="2">The sequence shown here is derived from an EMBL/GenBank/DDBJ whole genome shotgun (WGS) entry which is preliminary data.</text>
</comment>
<gene>
    <name evidence="2" type="ORF">IF1G_10909</name>
</gene>
<evidence type="ECO:0000256" key="1">
    <source>
        <dbReference type="SAM" id="Phobius"/>
    </source>
</evidence>
<feature type="transmembrane region" description="Helical" evidence="1">
    <location>
        <begin position="12"/>
        <end position="34"/>
    </location>
</feature>
<keyword evidence="1" id="KW-1133">Transmembrane helix</keyword>